<evidence type="ECO:0000313" key="4">
    <source>
        <dbReference type="Proteomes" id="UP000709959"/>
    </source>
</evidence>
<dbReference type="InterPro" id="IPR052173">
    <property type="entry name" value="Beta-lactam_resp_regulator"/>
</dbReference>
<protein>
    <submittedName>
        <fullName evidence="3">M56 family metallopeptidase</fullName>
    </submittedName>
</protein>
<accession>A0A936F418</accession>
<gene>
    <name evidence="3" type="ORF">IPN91_14190</name>
</gene>
<feature type="compositionally biased region" description="Basic residues" evidence="1">
    <location>
        <begin position="331"/>
        <end position="341"/>
    </location>
</feature>
<dbReference type="PANTHER" id="PTHR34978">
    <property type="entry name" value="POSSIBLE SENSOR-TRANSDUCER PROTEIN BLAR"/>
    <property type="match status" value="1"/>
</dbReference>
<dbReference type="EMBL" id="JADKCH010000030">
    <property type="protein sequence ID" value="MBK8573734.1"/>
    <property type="molecule type" value="Genomic_DNA"/>
</dbReference>
<evidence type="ECO:0000256" key="1">
    <source>
        <dbReference type="SAM" id="MobiDB-lite"/>
    </source>
</evidence>
<name>A0A936F418_9BACT</name>
<reference evidence="3 4" key="1">
    <citation type="submission" date="2020-10" db="EMBL/GenBank/DDBJ databases">
        <title>Connecting structure to function with the recovery of over 1000 high-quality activated sludge metagenome-assembled genomes encoding full-length rRNA genes using long-read sequencing.</title>
        <authorList>
            <person name="Singleton C.M."/>
            <person name="Petriglieri F."/>
            <person name="Kristensen J.M."/>
            <person name="Kirkegaard R.H."/>
            <person name="Michaelsen T.Y."/>
            <person name="Andersen M.H."/>
            <person name="Karst S.M."/>
            <person name="Dueholm M.S."/>
            <person name="Nielsen P.H."/>
            <person name="Albertsen M."/>
        </authorList>
    </citation>
    <scope>NUCLEOTIDE SEQUENCE [LARGE SCALE GENOMIC DNA]</scope>
    <source>
        <strain evidence="3">OdNE_18-Q3-R46-58_MAXAC.008</strain>
    </source>
</reference>
<dbReference type="AlphaFoldDB" id="A0A936F418"/>
<dbReference type="CDD" id="cd07341">
    <property type="entry name" value="M56_BlaR1_MecR1_like"/>
    <property type="match status" value="1"/>
</dbReference>
<dbReference type="InterPro" id="IPR008756">
    <property type="entry name" value="Peptidase_M56"/>
</dbReference>
<dbReference type="Gene3D" id="3.30.2010.10">
    <property type="entry name" value="Metalloproteases ('zincins'), catalytic domain"/>
    <property type="match status" value="1"/>
</dbReference>
<feature type="domain" description="Peptidase M56" evidence="2">
    <location>
        <begin position="2"/>
        <end position="66"/>
    </location>
</feature>
<evidence type="ECO:0000313" key="3">
    <source>
        <dbReference type="EMBL" id="MBK8573734.1"/>
    </source>
</evidence>
<dbReference type="Pfam" id="PF05569">
    <property type="entry name" value="Peptidase_M56"/>
    <property type="match status" value="1"/>
</dbReference>
<organism evidence="3 4">
    <name type="scientific">Candidatus Geothrix odensensis</name>
    <dbReference type="NCBI Taxonomy" id="2954440"/>
    <lineage>
        <taxon>Bacteria</taxon>
        <taxon>Pseudomonadati</taxon>
        <taxon>Acidobacteriota</taxon>
        <taxon>Holophagae</taxon>
        <taxon>Holophagales</taxon>
        <taxon>Holophagaceae</taxon>
        <taxon>Geothrix</taxon>
    </lineage>
</organism>
<feature type="region of interest" description="Disordered" evidence="1">
    <location>
        <begin position="227"/>
        <end position="341"/>
    </location>
</feature>
<comment type="caution">
    <text evidence="3">The sequence shown here is derived from an EMBL/GenBank/DDBJ whole genome shotgun (WGS) entry which is preliminary data.</text>
</comment>
<evidence type="ECO:0000259" key="2">
    <source>
        <dbReference type="Pfam" id="PF05569"/>
    </source>
</evidence>
<dbReference type="Proteomes" id="UP000709959">
    <property type="component" value="Unassembled WGS sequence"/>
</dbReference>
<proteinExistence type="predicted"/>
<dbReference type="PANTHER" id="PTHR34978:SF3">
    <property type="entry name" value="SLR0241 PROTEIN"/>
    <property type="match status" value="1"/>
</dbReference>
<feature type="compositionally biased region" description="Basic and acidic residues" evidence="1">
    <location>
        <begin position="232"/>
        <end position="253"/>
    </location>
</feature>
<sequence length="341" mass="36130">MLLPACALAGLSPIQLEAILAHELAHIRRGDFLVNLLQSLVEVLLFYHPAVWWLSARIRAERELCCATTWPPSSAAIPCSWPAPSPIWRPARAPGPIPTHLALAANGGSSCTASATCSTPPCPSPPAPGPQPWPCSPPCWLGARGRRSPGRQGSTAAACLPPPSLRSKTLRFRTVEDNRTTAITLKGEVKATPAPGTPSCWARTAASVEETQAGKTRAYRRDAKGRAYTVDGQEKPLDAEGESWLREVAEVRGEGAQAREGSHRGGPSPGREGCGGPREAHPGGSPRGPGLHGHGGRGRDRTARRRPGPAPEGDRGPRQGPGPEPEEPRRTPRTCPRRAPA</sequence>